<feature type="domain" description="DUF1266" evidence="1">
    <location>
        <begin position="40"/>
        <end position="216"/>
    </location>
</feature>
<dbReference type="RefSeq" id="WP_038920855.1">
    <property type="nucleotide sequence ID" value="NZ_BMJF01000010.1"/>
</dbReference>
<evidence type="ECO:0000313" key="2">
    <source>
        <dbReference type="EMBL" id="ATZ96594.1"/>
    </source>
</evidence>
<dbReference type="GeneID" id="66564162"/>
<dbReference type="Pfam" id="PF06889">
    <property type="entry name" value="DUF1266"/>
    <property type="match status" value="1"/>
</dbReference>
<reference evidence="3" key="1">
    <citation type="journal article" date="2018" name="Genome Announc.">
        <title>Complete genome sequence of a Dickeya fangzhongdai type strain causing bleeding canker of pear tree trunks.</title>
        <authorList>
            <person name="Zhao Y."/>
            <person name="Tian Y."/>
            <person name="Li X."/>
            <person name="Hu B."/>
        </authorList>
    </citation>
    <scope>NUCLEOTIDE SEQUENCE [LARGE SCALE GENOMIC DNA]</scope>
    <source>
        <strain evidence="3">DSM 101947</strain>
    </source>
</reference>
<dbReference type="KEGG" id="dfn:CVE23_07390"/>
<gene>
    <name evidence="2" type="ORF">CVE23_07390</name>
</gene>
<accession>A0A2K8QSY6</accession>
<proteinExistence type="predicted"/>
<dbReference type="EMBL" id="CP025003">
    <property type="protein sequence ID" value="ATZ96594.1"/>
    <property type="molecule type" value="Genomic_DNA"/>
</dbReference>
<name>A0A2K8QSY6_9GAMM</name>
<protein>
    <submittedName>
        <fullName evidence="2">DUF1266 domain-containing protein</fullName>
    </submittedName>
</protein>
<dbReference type="Proteomes" id="UP000231901">
    <property type="component" value="Chromosome"/>
</dbReference>
<evidence type="ECO:0000259" key="1">
    <source>
        <dbReference type="Pfam" id="PF06889"/>
    </source>
</evidence>
<dbReference type="AlphaFoldDB" id="A0A2K8QSY6"/>
<keyword evidence="3" id="KW-1185">Reference proteome</keyword>
<evidence type="ECO:0000313" key="3">
    <source>
        <dbReference type="Proteomes" id="UP000231901"/>
    </source>
</evidence>
<organism evidence="2 3">
    <name type="scientific">Dickeya fangzhongdai</name>
    <dbReference type="NCBI Taxonomy" id="1778540"/>
    <lineage>
        <taxon>Bacteria</taxon>
        <taxon>Pseudomonadati</taxon>
        <taxon>Pseudomonadota</taxon>
        <taxon>Gammaproteobacteria</taxon>
        <taxon>Enterobacterales</taxon>
        <taxon>Pectobacteriaceae</taxon>
        <taxon>Dickeya</taxon>
    </lineage>
</organism>
<sequence length="234" mass="27130">MEQEYQHWLLALSAPMVALNIDYGARYDADTFYPPGKTFSLKDSWDIASRDDLIAMINRMTDNGHAENLERDYHLWHRLSPEQWQEYCAGQPEGRQGVLTLVTETAALCGEAGIRAWDLGRMGFLCRVGLLSGWINQTESQWLHSRLAARANYYYRSWQNYYAAFFVGRTYWLALDEASPEIQRYEWGHLCRRPSYVAQFNALYCHADSPIKHLRWDVAHPDMEKPASLQGAEV</sequence>
<dbReference type="InterPro" id="IPR009677">
    <property type="entry name" value="DUF1266"/>
</dbReference>